<feature type="region of interest" description="Disordered" evidence="6">
    <location>
        <begin position="458"/>
        <end position="497"/>
    </location>
</feature>
<feature type="coiled-coil region" evidence="5">
    <location>
        <begin position="246"/>
        <end position="273"/>
    </location>
</feature>
<comment type="caution">
    <text evidence="9">The sequence shown here is derived from an EMBL/GenBank/DDBJ whole genome shotgun (WGS) entry which is preliminary data.</text>
</comment>
<feature type="domain" description="Pre-mRNA-splicing factor 3" evidence="8">
    <location>
        <begin position="118"/>
        <end position="346"/>
    </location>
</feature>
<evidence type="ECO:0000256" key="3">
    <source>
        <dbReference type="ARBA" id="ARBA00023187"/>
    </source>
</evidence>
<evidence type="ECO:0000256" key="5">
    <source>
        <dbReference type="SAM" id="Coils"/>
    </source>
</evidence>
<evidence type="ECO:0000313" key="9">
    <source>
        <dbReference type="EMBL" id="PWU87752.1"/>
    </source>
</evidence>
<dbReference type="VEuPathDB" id="TriTrypDB:BCY84_11986"/>
<dbReference type="Pfam" id="PF06544">
    <property type="entry name" value="Prp3_C"/>
    <property type="match status" value="1"/>
</dbReference>
<evidence type="ECO:0000256" key="6">
    <source>
        <dbReference type="SAM" id="MobiDB-lite"/>
    </source>
</evidence>
<dbReference type="VEuPathDB" id="TriTrypDB:TcCLB.510153.10"/>
<evidence type="ECO:0000259" key="7">
    <source>
        <dbReference type="Pfam" id="PF06544"/>
    </source>
</evidence>
<evidence type="ECO:0000256" key="1">
    <source>
        <dbReference type="ARBA" id="ARBA00004123"/>
    </source>
</evidence>
<keyword evidence="3" id="KW-0508">mRNA splicing</keyword>
<evidence type="ECO:0000256" key="4">
    <source>
        <dbReference type="ARBA" id="ARBA00023242"/>
    </source>
</evidence>
<protein>
    <submittedName>
        <fullName evidence="9">Uncharacterized protein</fullName>
    </submittedName>
</protein>
<dbReference type="VEuPathDB" id="TriTrypDB:TcYC6_0084350"/>
<keyword evidence="2" id="KW-0507">mRNA processing</keyword>
<dbReference type="Proteomes" id="UP000246121">
    <property type="component" value="Unassembled WGS sequence"/>
</dbReference>
<dbReference type="GO" id="GO:0000398">
    <property type="term" value="P:mRNA splicing, via spliceosome"/>
    <property type="evidence" value="ECO:0007669"/>
    <property type="project" value="InterPro"/>
</dbReference>
<dbReference type="VEuPathDB" id="TriTrypDB:TcG_03496"/>
<dbReference type="InterPro" id="IPR013881">
    <property type="entry name" value="Pre-mRNA_splic_Prp3_dom"/>
</dbReference>
<dbReference type="InterPro" id="IPR010541">
    <property type="entry name" value="Prp3_C"/>
</dbReference>
<dbReference type="VEuPathDB" id="TriTrypDB:ECC02_006650"/>
<dbReference type="EMBL" id="PRFA01000085">
    <property type="protein sequence ID" value="PWU87752.1"/>
    <property type="molecule type" value="Genomic_DNA"/>
</dbReference>
<dbReference type="VEuPathDB" id="TriTrypDB:TcCLB.511583.30"/>
<gene>
    <name evidence="9" type="ORF">C4B63_85g59</name>
</gene>
<keyword evidence="4" id="KW-0539">Nucleus</keyword>
<comment type="subcellular location">
    <subcellularLocation>
        <location evidence="1">Nucleus</location>
    </subcellularLocation>
</comment>
<organism evidence="9 10">
    <name type="scientific">Trypanosoma cruzi</name>
    <dbReference type="NCBI Taxonomy" id="5693"/>
    <lineage>
        <taxon>Eukaryota</taxon>
        <taxon>Discoba</taxon>
        <taxon>Euglenozoa</taxon>
        <taxon>Kinetoplastea</taxon>
        <taxon>Metakinetoplastina</taxon>
        <taxon>Trypanosomatida</taxon>
        <taxon>Trypanosomatidae</taxon>
        <taxon>Trypanosoma</taxon>
        <taxon>Schizotrypanum</taxon>
    </lineage>
</organism>
<evidence type="ECO:0000256" key="2">
    <source>
        <dbReference type="ARBA" id="ARBA00022664"/>
    </source>
</evidence>
<keyword evidence="5" id="KW-0175">Coiled coil</keyword>
<name>A0A2V2UX57_TRYCR</name>
<dbReference type="PANTHER" id="PTHR14212:SF0">
    <property type="entry name" value="U4_U6 SMALL NUCLEAR RIBONUCLEOPROTEIN PRP3"/>
    <property type="match status" value="1"/>
</dbReference>
<dbReference type="VEuPathDB" id="TriTrypDB:TCDM_06213"/>
<dbReference type="VEuPathDB" id="TriTrypDB:C4B63_85g59"/>
<proteinExistence type="predicted"/>
<dbReference type="InterPro" id="IPR027104">
    <property type="entry name" value="Prp3"/>
</dbReference>
<dbReference type="PANTHER" id="PTHR14212">
    <property type="entry name" value="U4/U6-ASSOCIATED RNA SPLICING FACTOR-RELATED"/>
    <property type="match status" value="1"/>
</dbReference>
<evidence type="ECO:0000313" key="10">
    <source>
        <dbReference type="Proteomes" id="UP000246121"/>
    </source>
</evidence>
<dbReference type="VEuPathDB" id="TriTrypDB:TcBrA4_0095320"/>
<feature type="compositionally biased region" description="Basic residues" evidence="6">
    <location>
        <begin position="459"/>
        <end position="468"/>
    </location>
</feature>
<dbReference type="VEuPathDB" id="TriTrypDB:TCSYLVIO_003433"/>
<dbReference type="Pfam" id="PF08572">
    <property type="entry name" value="PRP3"/>
    <property type="match status" value="1"/>
</dbReference>
<dbReference type="GO" id="GO:0046540">
    <property type="term" value="C:U4/U6 x U5 tri-snRNP complex"/>
    <property type="evidence" value="ECO:0007669"/>
    <property type="project" value="InterPro"/>
</dbReference>
<dbReference type="VEuPathDB" id="TriTrypDB:C3747_196g8"/>
<sequence>MASKKPRHRPISIDDDAEIDFSAVKKKAAPARPAVPPTLLQCTVTDTAQKQKETAVVLQAVDPRLNSQTHRVAARRRVGFGGAPAIPPVFNSTAPLAATGMTASGVTSNNSGGTDDAKRSKELLDAFWREDAARKEEESCQTRRETYEQRLRALWHGEVTSSEETLNAGRVDAAPLQKYFLLDQFFEDGVPDVEPWDLWALSMPRYGAANLAAGPLDRVHHPVLPGTHYSQHYQHRADERPVEVKLMKTREELRAERRERLRKEKEVRDYAKKVVHQEQRHEAQFGGELTAASLGSTAKDRLTNNNLRLNLFSDSVMNPLSTENKVFSQYQERFLEHQRRNHERHVAAIPQQVEKRKRDLKRHSEEQPVFRVYRIYPIFTPAHLGKLRNFANDGLLRGFILWVCRCDALVVLTGGEVAVRHLERWILEKMRWESSETVAVRLVTCPLQDATTFSFVSAKSRKRGSHPARTREKEEEGKEGDKTRVNRDEKKREDDTEHVYMNFVNSVQEGESFMRSMPTEGPWRDLSHIWRAALAPGVGRNTNLS</sequence>
<dbReference type="AlphaFoldDB" id="A0A2V2UX57"/>
<feature type="compositionally biased region" description="Basic and acidic residues" evidence="6">
    <location>
        <begin position="469"/>
        <end position="497"/>
    </location>
</feature>
<evidence type="ECO:0000259" key="8">
    <source>
        <dbReference type="Pfam" id="PF08572"/>
    </source>
</evidence>
<feature type="domain" description="Small nuclear ribonucleoprotein Prp3 C-terminal" evidence="7">
    <location>
        <begin position="371"/>
        <end position="515"/>
    </location>
</feature>
<dbReference type="VEuPathDB" id="TriTrypDB:TcCL_ESM02841"/>
<accession>A0A2V2UX57</accession>
<dbReference type="VEuPathDB" id="TriTrypDB:Tc_MARK_2144"/>
<reference evidence="9 10" key="1">
    <citation type="journal article" date="2018" name="Microb. Genom.">
        <title>Expanding an expanded genome: long-read sequencing of Trypanosoma cruzi.</title>
        <authorList>
            <person name="Berna L."/>
            <person name="Rodriguez M."/>
            <person name="Chiribao M.L."/>
            <person name="Parodi-Talice A."/>
            <person name="Pita S."/>
            <person name="Rijo G."/>
            <person name="Alvarez-Valin F."/>
            <person name="Robello C."/>
        </authorList>
    </citation>
    <scope>NUCLEOTIDE SEQUENCE [LARGE SCALE GENOMIC DNA]</scope>
    <source>
        <strain evidence="9 10">Dm28c</strain>
    </source>
</reference>